<comment type="caution">
    <text evidence="1">The sequence shown here is derived from an EMBL/GenBank/DDBJ whole genome shotgun (WGS) entry which is preliminary data.</text>
</comment>
<evidence type="ECO:0000313" key="1">
    <source>
        <dbReference type="EMBL" id="MBB6731332.1"/>
    </source>
</evidence>
<name>A0A7X0VVG8_9BACL</name>
<gene>
    <name evidence="1" type="ORF">H7C18_10470</name>
</gene>
<dbReference type="EMBL" id="JACJVO010000011">
    <property type="protein sequence ID" value="MBB6731332.1"/>
    <property type="molecule type" value="Genomic_DNA"/>
</dbReference>
<evidence type="ECO:0000313" key="2">
    <source>
        <dbReference type="Proteomes" id="UP000564644"/>
    </source>
</evidence>
<proteinExistence type="predicted"/>
<protein>
    <submittedName>
        <fullName evidence="1">Uncharacterized protein</fullName>
    </submittedName>
</protein>
<dbReference type="AlphaFoldDB" id="A0A7X0VVG8"/>
<dbReference type="RefSeq" id="WP_185129005.1">
    <property type="nucleotide sequence ID" value="NZ_JACJVO010000011.1"/>
</dbReference>
<dbReference type="Proteomes" id="UP000564644">
    <property type="component" value="Unassembled WGS sequence"/>
</dbReference>
<reference evidence="1 2" key="1">
    <citation type="submission" date="2020-08" db="EMBL/GenBank/DDBJ databases">
        <title>Cohnella phylogeny.</title>
        <authorList>
            <person name="Dunlap C."/>
        </authorList>
    </citation>
    <scope>NUCLEOTIDE SEQUENCE [LARGE SCALE GENOMIC DNA]</scope>
    <source>
        <strain evidence="1 2">CBP 2801</strain>
    </source>
</reference>
<keyword evidence="2" id="KW-1185">Reference proteome</keyword>
<accession>A0A7X0VVG8</accession>
<organism evidence="1 2">
    <name type="scientific">Cohnella zeiphila</name>
    <dbReference type="NCBI Taxonomy" id="2761120"/>
    <lineage>
        <taxon>Bacteria</taxon>
        <taxon>Bacillati</taxon>
        <taxon>Bacillota</taxon>
        <taxon>Bacilli</taxon>
        <taxon>Bacillales</taxon>
        <taxon>Paenibacillaceae</taxon>
        <taxon>Cohnella</taxon>
    </lineage>
</organism>
<sequence length="129" mass="14315">MYRSALEIPEADLSAIHVAANLSPIPGIVLNIFNFHFQIAQLPLLGKQNLYHAQQRCPLCFFLTSHECLKDTCPFATSNPITGSMSAPSDVKLAGNPITSLVVRGQMPQPVLFSIKEFYFLSSIFTFIR</sequence>